<dbReference type="Pfam" id="PF12680">
    <property type="entry name" value="SnoaL_2"/>
    <property type="match status" value="1"/>
</dbReference>
<dbReference type="InterPro" id="IPR037401">
    <property type="entry name" value="SnoaL-like"/>
</dbReference>
<evidence type="ECO:0000313" key="2">
    <source>
        <dbReference type="EMBL" id="MEQ3541950.1"/>
    </source>
</evidence>
<evidence type="ECO:0000259" key="1">
    <source>
        <dbReference type="Pfam" id="PF12680"/>
    </source>
</evidence>
<dbReference type="RefSeq" id="WP_345643697.1">
    <property type="nucleotide sequence ID" value="NZ_BAABLY010000018.1"/>
</dbReference>
<evidence type="ECO:0000313" key="3">
    <source>
        <dbReference type="Proteomes" id="UP001464923"/>
    </source>
</evidence>
<dbReference type="Proteomes" id="UP001464923">
    <property type="component" value="Unassembled WGS sequence"/>
</dbReference>
<proteinExistence type="predicted"/>
<protein>
    <submittedName>
        <fullName evidence="2">Nuclear transport factor 2 family protein</fullName>
    </submittedName>
</protein>
<organism evidence="2 3">
    <name type="scientific">Pseudonocardia tropica</name>
    <dbReference type="NCBI Taxonomy" id="681289"/>
    <lineage>
        <taxon>Bacteria</taxon>
        <taxon>Bacillati</taxon>
        <taxon>Actinomycetota</taxon>
        <taxon>Actinomycetes</taxon>
        <taxon>Pseudonocardiales</taxon>
        <taxon>Pseudonocardiaceae</taxon>
        <taxon>Pseudonocardia</taxon>
    </lineage>
</organism>
<accession>A0ABV1K179</accession>
<sequence length="124" mass="13366">MTDERAFALDRYIAATDRAIADGAALEELLAVFAPDAVVRIGPAPVRGSAALREMYGRLVASHAESRHFCTTTMLPDGRERTEWVCAARMADGSLVTMAGVEHAIVDADGRIVDLHNEFSRPPG</sequence>
<dbReference type="Gene3D" id="3.10.450.50">
    <property type="match status" value="1"/>
</dbReference>
<dbReference type="EMBL" id="JBEDNP010000021">
    <property type="protein sequence ID" value="MEQ3541950.1"/>
    <property type="molecule type" value="Genomic_DNA"/>
</dbReference>
<feature type="domain" description="SnoaL-like" evidence="1">
    <location>
        <begin position="24"/>
        <end position="114"/>
    </location>
</feature>
<dbReference type="InterPro" id="IPR032710">
    <property type="entry name" value="NTF2-like_dom_sf"/>
</dbReference>
<name>A0ABV1K179_9PSEU</name>
<gene>
    <name evidence="2" type="ORF">WHI96_24360</name>
</gene>
<comment type="caution">
    <text evidence="2">The sequence shown here is derived from an EMBL/GenBank/DDBJ whole genome shotgun (WGS) entry which is preliminary data.</text>
</comment>
<dbReference type="SUPFAM" id="SSF54427">
    <property type="entry name" value="NTF2-like"/>
    <property type="match status" value="1"/>
</dbReference>
<keyword evidence="3" id="KW-1185">Reference proteome</keyword>
<reference evidence="2 3" key="1">
    <citation type="submission" date="2024-03" db="EMBL/GenBank/DDBJ databases">
        <title>Draft genome sequence of Pseudonocardia tropica JCM 19149.</title>
        <authorList>
            <person name="Butdee W."/>
            <person name="Duangmal K."/>
        </authorList>
    </citation>
    <scope>NUCLEOTIDE SEQUENCE [LARGE SCALE GENOMIC DNA]</scope>
    <source>
        <strain evidence="2 3">JCM 19149</strain>
    </source>
</reference>